<dbReference type="GO" id="GO:0005782">
    <property type="term" value="C:peroxisomal matrix"/>
    <property type="evidence" value="ECO:0007669"/>
    <property type="project" value="TreeGrafter"/>
</dbReference>
<keyword evidence="5 10" id="KW-0816">Tricarboxylic acid cycle</keyword>
<sequence>MTTPEEILQGVQVLGPLNDQTRRVLSKDAAVFLALLHRTFNGTRKALLQRRVIRQAELDKGNLLDFLPETRHIRENDAWKGAPPAPGLVDRRLEITGPTDRKMVVNALNADVWTYMADFEDSSAPTWDNMINGQLNLYDAIRKQVDFKQGEKEYKLRTDRKLPTLIARARGWHLEEKHFTVDGEPISGSLFDFGLYFFNNAHELVKRGAGPYFYLPKMESHLEARLWNDVFNLAQDYIGMRRGTIRGTVLIECITAAFEMDEIIYELRDHSSGLNCGRWDYIFSFIKRFRQNSNFVLPNRDDVTMTSPFMDAYVRLLIKTCHKRGVHAMGGMAAQIPIKNDPKANEAAMEKVRSDKLREVRAGHDGTWVAHPALAVIAAEVFNKHMPTPNQLHVRREDVHVTANDLLNTNVPGSITEDGIRKNLNIGLGYMEGWLRGIGCVPINFLMEDAATAEVSRSQLWQWTKHGVSTAEGKRIDKQYALRLLQEQADELAGKAGKGNKFQLAAKYFSTQVTGEDYAEFLTSLLYNEITTAGAPSPAAKL</sequence>
<comment type="pathway">
    <text evidence="10">Carbohydrate metabolism; glyoxylate cycle; (S)-malate from isocitrate: step 2/2.</text>
</comment>
<accession>A0A2P7YC54</accession>
<dbReference type="GO" id="GO:0006099">
    <property type="term" value="P:tricarboxylic acid cycle"/>
    <property type="evidence" value="ECO:0007669"/>
    <property type="project" value="UniProtKB-KW"/>
</dbReference>
<dbReference type="Gene3D" id="3.20.20.360">
    <property type="entry name" value="Malate synthase, domain 3"/>
    <property type="match status" value="1"/>
</dbReference>
<keyword evidence="15" id="KW-1185">Reference proteome</keyword>
<dbReference type="GO" id="GO:0006097">
    <property type="term" value="P:glyoxylate cycle"/>
    <property type="evidence" value="ECO:0007669"/>
    <property type="project" value="UniProtKB-UniPathway"/>
</dbReference>
<dbReference type="PIRSF" id="PIRSF001363">
    <property type="entry name" value="Malate_synth"/>
    <property type="match status" value="1"/>
</dbReference>
<dbReference type="FunFam" id="3.20.20.360:FF:000001">
    <property type="entry name" value="Malate synthase"/>
    <property type="match status" value="1"/>
</dbReference>
<dbReference type="Gene3D" id="1.20.1220.12">
    <property type="entry name" value="Malate synthase, domain III"/>
    <property type="match status" value="1"/>
</dbReference>
<organism evidence="14 15">
    <name type="scientific">Elsinoe australis</name>
    <dbReference type="NCBI Taxonomy" id="40998"/>
    <lineage>
        <taxon>Eukaryota</taxon>
        <taxon>Fungi</taxon>
        <taxon>Dikarya</taxon>
        <taxon>Ascomycota</taxon>
        <taxon>Pezizomycotina</taxon>
        <taxon>Dothideomycetes</taxon>
        <taxon>Dothideomycetidae</taxon>
        <taxon>Myriangiales</taxon>
        <taxon>Elsinoaceae</taxon>
        <taxon>Elsinoe</taxon>
    </lineage>
</organism>
<keyword evidence="7" id="KW-0576">Peroxisome</keyword>
<dbReference type="PANTHER" id="PTHR42902:SF1">
    <property type="entry name" value="MALATE SYNTHASE 1-RELATED"/>
    <property type="match status" value="1"/>
</dbReference>
<evidence type="ECO:0000256" key="2">
    <source>
        <dbReference type="ARBA" id="ARBA00006394"/>
    </source>
</evidence>
<dbReference type="InterPro" id="IPR019830">
    <property type="entry name" value="Malate_synthase_CS"/>
</dbReference>
<comment type="subcellular location">
    <subcellularLocation>
        <location evidence="1">Peroxisome</location>
    </subcellularLocation>
</comment>
<dbReference type="InterPro" id="IPR011076">
    <property type="entry name" value="Malate_synth_sf"/>
</dbReference>
<gene>
    <name evidence="14" type="ORF">B9Z65_7431</name>
</gene>
<feature type="active site" description="Proton acceptor" evidence="9">
    <location>
        <position position="168"/>
    </location>
</feature>
<feature type="active site" description="Proton donor" evidence="9">
    <location>
        <position position="449"/>
    </location>
</feature>
<dbReference type="UniPathway" id="UPA00703">
    <property type="reaction ID" value="UER00720"/>
</dbReference>
<comment type="similarity">
    <text evidence="2 10">Belongs to the malate synthase family.</text>
</comment>
<protein>
    <recommendedName>
        <fullName evidence="3 10">Malate synthase</fullName>
        <ecNumber evidence="3 10">2.3.3.9</ecNumber>
    </recommendedName>
</protein>
<dbReference type="CDD" id="cd00727">
    <property type="entry name" value="malate_synt_A"/>
    <property type="match status" value="1"/>
</dbReference>
<evidence type="ECO:0000256" key="6">
    <source>
        <dbReference type="ARBA" id="ARBA00022679"/>
    </source>
</evidence>
<dbReference type="InterPro" id="IPR048355">
    <property type="entry name" value="MS_C"/>
</dbReference>
<dbReference type="PROSITE" id="PS00510">
    <property type="entry name" value="MALATE_SYNTHASE"/>
    <property type="match status" value="1"/>
</dbReference>
<feature type="domain" description="Malate synthase TIM barrel" evidence="11">
    <location>
        <begin position="164"/>
        <end position="408"/>
    </location>
</feature>
<dbReference type="InterPro" id="IPR006252">
    <property type="entry name" value="Malate_synthA"/>
</dbReference>
<evidence type="ECO:0000313" key="14">
    <source>
        <dbReference type="EMBL" id="PSK33544.1"/>
    </source>
</evidence>
<dbReference type="InterPro" id="IPR001465">
    <property type="entry name" value="Malate_synthase_TIM"/>
</dbReference>
<dbReference type="OrthoDB" id="186072at2759"/>
<dbReference type="Pfam" id="PF01274">
    <property type="entry name" value="MS_TIM-barrel"/>
    <property type="match status" value="1"/>
</dbReference>
<keyword evidence="4 10" id="KW-0329">Glyoxylate bypass</keyword>
<dbReference type="STRING" id="40998.A0A2P7YC54"/>
<dbReference type="SUPFAM" id="SSF51645">
    <property type="entry name" value="Malate synthase G"/>
    <property type="match status" value="1"/>
</dbReference>
<dbReference type="Pfam" id="PF20659">
    <property type="entry name" value="MS_C"/>
    <property type="match status" value="1"/>
</dbReference>
<proteinExistence type="inferred from homology"/>
<reference evidence="14 15" key="1">
    <citation type="submission" date="2017-05" db="EMBL/GenBank/DDBJ databases">
        <title>Draft genome sequence of Elsinoe australis.</title>
        <authorList>
            <person name="Cheng Q."/>
        </authorList>
    </citation>
    <scope>NUCLEOTIDE SEQUENCE [LARGE SCALE GENOMIC DNA]</scope>
    <source>
        <strain evidence="14 15">NL1</strain>
    </source>
</reference>
<evidence type="ECO:0000256" key="5">
    <source>
        <dbReference type="ARBA" id="ARBA00022532"/>
    </source>
</evidence>
<dbReference type="EMBL" id="NHZQ01000448">
    <property type="protein sequence ID" value="PSK33544.1"/>
    <property type="molecule type" value="Genomic_DNA"/>
</dbReference>
<evidence type="ECO:0000256" key="10">
    <source>
        <dbReference type="RuleBase" id="RU000555"/>
    </source>
</evidence>
<evidence type="ECO:0000256" key="8">
    <source>
        <dbReference type="ARBA" id="ARBA00047918"/>
    </source>
</evidence>
<comment type="catalytic activity">
    <reaction evidence="8 10">
        <text>glyoxylate + acetyl-CoA + H2O = (S)-malate + CoA + H(+)</text>
        <dbReference type="Rhea" id="RHEA:18181"/>
        <dbReference type="ChEBI" id="CHEBI:15377"/>
        <dbReference type="ChEBI" id="CHEBI:15378"/>
        <dbReference type="ChEBI" id="CHEBI:15589"/>
        <dbReference type="ChEBI" id="CHEBI:36655"/>
        <dbReference type="ChEBI" id="CHEBI:57287"/>
        <dbReference type="ChEBI" id="CHEBI:57288"/>
        <dbReference type="EC" id="2.3.3.9"/>
    </reaction>
</comment>
<evidence type="ECO:0000256" key="7">
    <source>
        <dbReference type="ARBA" id="ARBA00023140"/>
    </source>
</evidence>
<name>A0A2P7YC54_9PEZI</name>
<dbReference type="GO" id="GO:0004474">
    <property type="term" value="F:malate synthase activity"/>
    <property type="evidence" value="ECO:0007669"/>
    <property type="project" value="UniProtKB-EC"/>
</dbReference>
<dbReference type="FunFam" id="1.20.1220.12:FF:000001">
    <property type="entry name" value="Malate synthase"/>
    <property type="match status" value="1"/>
</dbReference>
<dbReference type="InterPro" id="IPR044856">
    <property type="entry name" value="Malate_synth_C_sf"/>
</dbReference>
<feature type="domain" description="Malate synthase N-terminal" evidence="12">
    <location>
        <begin position="10"/>
        <end position="72"/>
    </location>
</feature>
<keyword evidence="6 10" id="KW-0808">Transferase</keyword>
<dbReference type="InterPro" id="IPR048356">
    <property type="entry name" value="MS_N"/>
</dbReference>
<dbReference type="Proteomes" id="UP000243723">
    <property type="component" value="Unassembled WGS sequence"/>
</dbReference>
<feature type="domain" description="Malate synthase C-terminal" evidence="13">
    <location>
        <begin position="415"/>
        <end position="530"/>
    </location>
</feature>
<dbReference type="EC" id="2.3.3.9" evidence="3 10"/>
<comment type="caution">
    <text evidence="14">The sequence shown here is derived from an EMBL/GenBank/DDBJ whole genome shotgun (WGS) entry which is preliminary data.</text>
</comment>
<evidence type="ECO:0000259" key="12">
    <source>
        <dbReference type="Pfam" id="PF20656"/>
    </source>
</evidence>
<evidence type="ECO:0000256" key="3">
    <source>
        <dbReference type="ARBA" id="ARBA00012636"/>
    </source>
</evidence>
<evidence type="ECO:0000256" key="4">
    <source>
        <dbReference type="ARBA" id="ARBA00022435"/>
    </source>
</evidence>
<evidence type="ECO:0000259" key="11">
    <source>
        <dbReference type="Pfam" id="PF01274"/>
    </source>
</evidence>
<dbReference type="PANTHER" id="PTHR42902">
    <property type="entry name" value="MALATE SYNTHASE"/>
    <property type="match status" value="1"/>
</dbReference>
<dbReference type="AlphaFoldDB" id="A0A2P7YC54"/>
<evidence type="ECO:0000256" key="1">
    <source>
        <dbReference type="ARBA" id="ARBA00004275"/>
    </source>
</evidence>
<evidence type="ECO:0000259" key="13">
    <source>
        <dbReference type="Pfam" id="PF20659"/>
    </source>
</evidence>
<evidence type="ECO:0000313" key="15">
    <source>
        <dbReference type="Proteomes" id="UP000243723"/>
    </source>
</evidence>
<dbReference type="NCBIfam" id="TIGR01344">
    <property type="entry name" value="malate_syn_A"/>
    <property type="match status" value="1"/>
</dbReference>
<evidence type="ECO:0000256" key="9">
    <source>
        <dbReference type="PIRSR" id="PIRSR001363-1"/>
    </source>
</evidence>
<dbReference type="InterPro" id="IPR046363">
    <property type="entry name" value="MS_N_TIM-barrel_dom"/>
</dbReference>
<dbReference type="Pfam" id="PF20656">
    <property type="entry name" value="MS_N"/>
    <property type="match status" value="1"/>
</dbReference>